<dbReference type="GO" id="GO:0009252">
    <property type="term" value="P:peptidoglycan biosynthetic process"/>
    <property type="evidence" value="ECO:0007669"/>
    <property type="project" value="UniProtKB-UniRule"/>
</dbReference>
<dbReference type="SUPFAM" id="SSF53244">
    <property type="entry name" value="MurD-like peptide ligases, peptide-binding domain"/>
    <property type="match status" value="1"/>
</dbReference>
<feature type="domain" description="Mur ligase C-terminal" evidence="9">
    <location>
        <begin position="323"/>
        <end position="441"/>
    </location>
</feature>
<keyword evidence="5 7" id="KW-0547">Nucleotide-binding</keyword>
<protein>
    <recommendedName>
        <fullName evidence="7 8">UDP-N-acetylmuramoylalanine--D-glutamate ligase</fullName>
        <ecNumber evidence="7 8">6.3.2.9</ecNumber>
    </recommendedName>
    <alternativeName>
        <fullName evidence="7">D-glutamic acid-adding enzyme</fullName>
    </alternativeName>
    <alternativeName>
        <fullName evidence="7">UDP-N-acetylmuramoyl-L-alanyl-D-glutamate synthetase</fullName>
    </alternativeName>
</protein>
<comment type="pathway">
    <text evidence="2 7 8">Cell wall biogenesis; peptidoglycan biosynthesis.</text>
</comment>
<evidence type="ECO:0000313" key="11">
    <source>
        <dbReference type="EMBL" id="OGY47661.1"/>
    </source>
</evidence>
<dbReference type="GO" id="GO:0008360">
    <property type="term" value="P:regulation of cell shape"/>
    <property type="evidence" value="ECO:0007669"/>
    <property type="project" value="UniProtKB-KW"/>
</dbReference>
<keyword evidence="7 8" id="KW-0573">Peptidoglycan synthesis</keyword>
<dbReference type="PANTHER" id="PTHR43692">
    <property type="entry name" value="UDP-N-ACETYLMURAMOYLALANINE--D-GLUTAMATE LIGASE"/>
    <property type="match status" value="1"/>
</dbReference>
<feature type="binding site" evidence="7">
    <location>
        <begin position="122"/>
        <end position="128"/>
    </location>
    <ligand>
        <name>ATP</name>
        <dbReference type="ChEBI" id="CHEBI:30616"/>
    </ligand>
</feature>
<dbReference type="Pfam" id="PF21799">
    <property type="entry name" value="MurD-like_N"/>
    <property type="match status" value="1"/>
</dbReference>
<comment type="caution">
    <text evidence="11">The sequence shown here is derived from an EMBL/GenBank/DDBJ whole genome shotgun (WGS) entry which is preliminary data.</text>
</comment>
<dbReference type="InterPro" id="IPR036565">
    <property type="entry name" value="Mur-like_cat_sf"/>
</dbReference>
<evidence type="ECO:0000256" key="1">
    <source>
        <dbReference type="ARBA" id="ARBA00004496"/>
    </source>
</evidence>
<evidence type="ECO:0000256" key="8">
    <source>
        <dbReference type="RuleBase" id="RU003664"/>
    </source>
</evidence>
<keyword evidence="3 7" id="KW-0963">Cytoplasm</keyword>
<dbReference type="SUPFAM" id="SSF53623">
    <property type="entry name" value="MurD-like peptide ligases, catalytic domain"/>
    <property type="match status" value="1"/>
</dbReference>
<comment type="function">
    <text evidence="7 8">Cell wall formation. Catalyzes the addition of glutamate to the nucleotide precursor UDP-N-acetylmuramoyl-L-alanine (UMA).</text>
</comment>
<evidence type="ECO:0000259" key="9">
    <source>
        <dbReference type="Pfam" id="PF02875"/>
    </source>
</evidence>
<keyword evidence="7 8" id="KW-0132">Cell division</keyword>
<evidence type="ECO:0000256" key="6">
    <source>
        <dbReference type="ARBA" id="ARBA00022840"/>
    </source>
</evidence>
<dbReference type="InterPro" id="IPR013221">
    <property type="entry name" value="Mur_ligase_cen"/>
</dbReference>
<dbReference type="GO" id="GO:0008764">
    <property type="term" value="F:UDP-N-acetylmuramoylalanine-D-glutamate ligase activity"/>
    <property type="evidence" value="ECO:0007669"/>
    <property type="project" value="UniProtKB-UniRule"/>
</dbReference>
<dbReference type="InterPro" id="IPR005762">
    <property type="entry name" value="MurD"/>
</dbReference>
<dbReference type="Pfam" id="PF08245">
    <property type="entry name" value="Mur_ligase_M"/>
    <property type="match status" value="1"/>
</dbReference>
<dbReference type="AlphaFoldDB" id="A0A1G1Y5Y8"/>
<dbReference type="UniPathway" id="UPA00219"/>
<evidence type="ECO:0000256" key="5">
    <source>
        <dbReference type="ARBA" id="ARBA00022741"/>
    </source>
</evidence>
<dbReference type="PANTHER" id="PTHR43692:SF1">
    <property type="entry name" value="UDP-N-ACETYLMURAMOYLALANINE--D-GLUTAMATE LIGASE"/>
    <property type="match status" value="1"/>
</dbReference>
<evidence type="ECO:0000259" key="10">
    <source>
        <dbReference type="Pfam" id="PF08245"/>
    </source>
</evidence>
<dbReference type="Gene3D" id="3.90.190.20">
    <property type="entry name" value="Mur ligase, C-terminal domain"/>
    <property type="match status" value="1"/>
</dbReference>
<evidence type="ECO:0000256" key="4">
    <source>
        <dbReference type="ARBA" id="ARBA00022598"/>
    </source>
</evidence>
<keyword evidence="4 7" id="KW-0436">Ligase</keyword>
<evidence type="ECO:0000256" key="3">
    <source>
        <dbReference type="ARBA" id="ARBA00022490"/>
    </source>
</evidence>
<feature type="domain" description="Mur ligase central" evidence="10">
    <location>
        <begin position="120"/>
        <end position="301"/>
    </location>
</feature>
<dbReference type="EC" id="6.3.2.9" evidence="7 8"/>
<dbReference type="Gene3D" id="3.40.1190.10">
    <property type="entry name" value="Mur-like, catalytic domain"/>
    <property type="match status" value="1"/>
</dbReference>
<dbReference type="GO" id="GO:0071555">
    <property type="term" value="P:cell wall organization"/>
    <property type="evidence" value="ECO:0007669"/>
    <property type="project" value="UniProtKB-KW"/>
</dbReference>
<dbReference type="GO" id="GO:0005524">
    <property type="term" value="F:ATP binding"/>
    <property type="evidence" value="ECO:0007669"/>
    <property type="project" value="UniProtKB-UniRule"/>
</dbReference>
<dbReference type="GO" id="GO:0005737">
    <property type="term" value="C:cytoplasm"/>
    <property type="evidence" value="ECO:0007669"/>
    <property type="project" value="UniProtKB-SubCell"/>
</dbReference>
<dbReference type="SUPFAM" id="SSF51984">
    <property type="entry name" value="MurCD N-terminal domain"/>
    <property type="match status" value="1"/>
</dbReference>
<evidence type="ECO:0000256" key="2">
    <source>
        <dbReference type="ARBA" id="ARBA00004752"/>
    </source>
</evidence>
<keyword evidence="6 7" id="KW-0067">ATP-binding</keyword>
<reference evidence="11 12" key="1">
    <citation type="journal article" date="2016" name="Nat. Commun.">
        <title>Thousands of microbial genomes shed light on interconnected biogeochemical processes in an aquifer system.</title>
        <authorList>
            <person name="Anantharaman K."/>
            <person name="Brown C.T."/>
            <person name="Hug L.A."/>
            <person name="Sharon I."/>
            <person name="Castelle C.J."/>
            <person name="Probst A.J."/>
            <person name="Thomas B.C."/>
            <person name="Singh A."/>
            <person name="Wilkins M.J."/>
            <person name="Karaoz U."/>
            <person name="Brodie E.L."/>
            <person name="Williams K.H."/>
            <person name="Hubbard S.S."/>
            <person name="Banfield J.F."/>
        </authorList>
    </citation>
    <scope>NUCLEOTIDE SEQUENCE [LARGE SCALE GENOMIC DNA]</scope>
</reference>
<keyword evidence="7 8" id="KW-0961">Cell wall biogenesis/degradation</keyword>
<comment type="catalytic activity">
    <reaction evidence="7 8">
        <text>UDP-N-acetyl-alpha-D-muramoyl-L-alanine + D-glutamate + ATP = UDP-N-acetyl-alpha-D-muramoyl-L-alanyl-D-glutamate + ADP + phosphate + H(+)</text>
        <dbReference type="Rhea" id="RHEA:16429"/>
        <dbReference type="ChEBI" id="CHEBI:15378"/>
        <dbReference type="ChEBI" id="CHEBI:29986"/>
        <dbReference type="ChEBI" id="CHEBI:30616"/>
        <dbReference type="ChEBI" id="CHEBI:43474"/>
        <dbReference type="ChEBI" id="CHEBI:83898"/>
        <dbReference type="ChEBI" id="CHEBI:83900"/>
        <dbReference type="ChEBI" id="CHEBI:456216"/>
        <dbReference type="EC" id="6.3.2.9"/>
    </reaction>
</comment>
<proteinExistence type="inferred from homology"/>
<name>A0A1G1Y5Y8_9BACT</name>
<gene>
    <name evidence="7" type="primary">murD</name>
    <name evidence="11" type="ORF">A2840_00040</name>
</gene>
<evidence type="ECO:0000256" key="7">
    <source>
        <dbReference type="HAMAP-Rule" id="MF_00639"/>
    </source>
</evidence>
<dbReference type="HAMAP" id="MF_00639">
    <property type="entry name" value="MurD"/>
    <property type="match status" value="1"/>
</dbReference>
<dbReference type="Gene3D" id="3.40.50.720">
    <property type="entry name" value="NAD(P)-binding Rossmann-like Domain"/>
    <property type="match status" value="1"/>
</dbReference>
<comment type="subcellular location">
    <subcellularLocation>
        <location evidence="1 7 8">Cytoplasm</location>
    </subcellularLocation>
</comment>
<dbReference type="Pfam" id="PF02875">
    <property type="entry name" value="Mur_ligase_C"/>
    <property type="match status" value="1"/>
</dbReference>
<dbReference type="NCBIfam" id="TIGR01087">
    <property type="entry name" value="murD"/>
    <property type="match status" value="1"/>
</dbReference>
<comment type="similarity">
    <text evidence="7">Belongs to the MurCDEF family.</text>
</comment>
<evidence type="ECO:0000313" key="12">
    <source>
        <dbReference type="Proteomes" id="UP000178385"/>
    </source>
</evidence>
<organism evidence="11 12">
    <name type="scientific">Candidatus Buchananbacteria bacterium RIFCSPHIGHO2_01_FULL_47_11b</name>
    <dbReference type="NCBI Taxonomy" id="1797537"/>
    <lineage>
        <taxon>Bacteria</taxon>
        <taxon>Candidatus Buchananiibacteriota</taxon>
    </lineage>
</organism>
<dbReference type="GO" id="GO:0051301">
    <property type="term" value="P:cell division"/>
    <property type="evidence" value="ECO:0007669"/>
    <property type="project" value="UniProtKB-KW"/>
</dbReference>
<keyword evidence="7 8" id="KW-0133">Cell shape</keyword>
<keyword evidence="7 8" id="KW-0131">Cell cycle</keyword>
<accession>A0A1G1Y5Y8</accession>
<dbReference type="InterPro" id="IPR004101">
    <property type="entry name" value="Mur_ligase_C"/>
</dbReference>
<dbReference type="InterPro" id="IPR036615">
    <property type="entry name" value="Mur_ligase_C_dom_sf"/>
</dbReference>
<dbReference type="EMBL" id="MHIG01000010">
    <property type="protein sequence ID" value="OGY47661.1"/>
    <property type="molecule type" value="Genomic_DNA"/>
</dbReference>
<sequence length="464" mass="50307">MTDSFLGKRVLVAGFGLHGGGAATVTWLVTHGAHVTVTDLKSTTQLAAAIERLAPTIRSRIRWVLGKHRLADFTSAEVVIQNPAVPRQSPYLRAARRAKVRIHNDASIFFTHCPTPVIAVTGTRGKSTTTALIAHLCKSARSRVWLLGLPQQPLLGSLDAIRFGDTVIVELSSWQLEILNDQRISPHGAVLTNIYPDHLNRYATFAAYRRAKQAIFANQTSRDFAVVNRNNPEAAVAGAAVTARRFWFSKHPVSQQNGTFIRGNRIYFRNQGQQKIVAHVGDLALPGTHNLENALAAVTVASILGISVTAVRQRLKTFSGLTGRLELIATRQGVKFYNDTTATTPDATMAALDALAGQTKKIVLIAGGDDKKIPAAKFVELAKKIKRHCRAVVILRGQGSKKIKLPKALPQVTGVATMVDAVACARQFVRPGDIILLSPACASFGLFIHEYDRGAQFCAAVKEL</sequence>
<dbReference type="Proteomes" id="UP000178385">
    <property type="component" value="Unassembled WGS sequence"/>
</dbReference>